<gene>
    <name evidence="1" type="ORF">IFO71_12625</name>
</gene>
<dbReference type="Proteomes" id="UP000613768">
    <property type="component" value="Unassembled WGS sequence"/>
</dbReference>
<evidence type="ECO:0000313" key="1">
    <source>
        <dbReference type="EMBL" id="MBD8526581.1"/>
    </source>
</evidence>
<protein>
    <submittedName>
        <fullName evidence="1">DUF839 domain-containing protein</fullName>
    </submittedName>
</protein>
<dbReference type="AlphaFoldDB" id="A0AAW3ZQM3"/>
<reference evidence="1 2" key="1">
    <citation type="submission" date="2020-09" db="EMBL/GenBank/DDBJ databases">
        <title>Pseudoxanthomonas sp. CAU 1598 isolated from sand of Yaerae Beach.</title>
        <authorList>
            <person name="Kim W."/>
        </authorList>
    </citation>
    <scope>NUCLEOTIDE SEQUENCE [LARGE SCALE GENOMIC DNA]</scope>
    <source>
        <strain evidence="1 2">CAU 1598</strain>
    </source>
</reference>
<dbReference type="PROSITE" id="PS51318">
    <property type="entry name" value="TAT"/>
    <property type="match status" value="1"/>
</dbReference>
<comment type="caution">
    <text evidence="1">The sequence shown here is derived from an EMBL/GenBank/DDBJ whole genome shotgun (WGS) entry which is preliminary data.</text>
</comment>
<dbReference type="InterPro" id="IPR006311">
    <property type="entry name" value="TAT_signal"/>
</dbReference>
<keyword evidence="2" id="KW-1185">Reference proteome</keyword>
<dbReference type="PANTHER" id="PTHR35399">
    <property type="entry name" value="SLR8030 PROTEIN"/>
    <property type="match status" value="1"/>
</dbReference>
<proteinExistence type="predicted"/>
<name>A0AAW3ZQM3_9GAMM</name>
<evidence type="ECO:0000313" key="2">
    <source>
        <dbReference type="Proteomes" id="UP000613768"/>
    </source>
</evidence>
<dbReference type="Pfam" id="PF05787">
    <property type="entry name" value="PhoX"/>
    <property type="match status" value="2"/>
</dbReference>
<sequence length="465" mass="49766">MSPIDSLSSPARRRLLLGAGALGAAGLMPLGSMLAQAGESRSQSLGKGFGALRPVRDLNTGLPLLELPEGFSYTSFGWAGESLEGGIACPNSHDGMGVVAADGDLITLVRNHEVVKAAGAYGPSESWYDPVCQGGTVNLQFDLATQELRRTWPSLSGTMQNCAGGVTPWGSWLSCEEYVADAGMLDSRGGPPLQKDHGFVFEVPASGVSNAIALRAMGQFRHEAAVVHTATGDVYLTEDGEPSSGFYRFVPTQPGKLAAGGQLFMLKAKGRVELRSGLKVGQKFAVEWVPIDNPDRGYDHQRRNIFGVQRQGFAQGASRFTRLEGCFVDDDAIYFTATNGGDAACGQVFVYRANSAELELLYESPDAAVLDYPDNICISPRGGMVICQDSKQDRQHLYGLSSNGRLFAFARQNVLLDGAKGFRGDYRGAEWAGSCFSPDGRYLFANIYSPGFTVAITGPWKKGLI</sequence>
<accession>A0AAW3ZQM3</accession>
<dbReference type="EMBL" id="JACYTR010000026">
    <property type="protein sequence ID" value="MBD8526581.1"/>
    <property type="molecule type" value="Genomic_DNA"/>
</dbReference>
<dbReference type="PANTHER" id="PTHR35399:SF4">
    <property type="entry name" value="MEMBRANE PROTEIN"/>
    <property type="match status" value="1"/>
</dbReference>
<dbReference type="SUPFAM" id="SSF63825">
    <property type="entry name" value="YWTD domain"/>
    <property type="match status" value="1"/>
</dbReference>
<dbReference type="InterPro" id="IPR008557">
    <property type="entry name" value="PhoX"/>
</dbReference>
<dbReference type="RefSeq" id="WP_192030003.1">
    <property type="nucleotide sequence ID" value="NZ_JACYTR010000026.1"/>
</dbReference>
<organism evidence="1 2">
    <name type="scientific">Pseudomarimonas arenosa</name>
    <dbReference type="NCBI Taxonomy" id="2774145"/>
    <lineage>
        <taxon>Bacteria</taxon>
        <taxon>Pseudomonadati</taxon>
        <taxon>Pseudomonadota</taxon>
        <taxon>Gammaproteobacteria</taxon>
        <taxon>Lysobacterales</taxon>
        <taxon>Lysobacteraceae</taxon>
        <taxon>Pseudomarimonas</taxon>
    </lineage>
</organism>